<proteinExistence type="predicted"/>
<reference evidence="2" key="1">
    <citation type="submission" date="2020-05" db="UniProtKB">
        <authorList>
            <consortium name="EnsemblMetazoa"/>
        </authorList>
    </citation>
    <scope>IDENTIFICATION</scope>
    <source>
        <strain evidence="2">USDA</strain>
    </source>
</reference>
<feature type="compositionally biased region" description="Polar residues" evidence="1">
    <location>
        <begin position="83"/>
        <end position="97"/>
    </location>
</feature>
<gene>
    <name evidence="2" type="primary">106086212</name>
</gene>
<feature type="compositionally biased region" description="Polar residues" evidence="1">
    <location>
        <begin position="208"/>
        <end position="217"/>
    </location>
</feature>
<keyword evidence="3" id="KW-1185">Reference proteome</keyword>
<dbReference type="Proteomes" id="UP000095300">
    <property type="component" value="Unassembled WGS sequence"/>
</dbReference>
<dbReference type="EnsemblMetazoa" id="SCAU003580-RA">
    <property type="protein sequence ID" value="SCAU003580-PA"/>
    <property type="gene ID" value="SCAU003580"/>
</dbReference>
<dbReference type="VEuPathDB" id="VectorBase:SCAU003580"/>
<feature type="region of interest" description="Disordered" evidence="1">
    <location>
        <begin position="59"/>
        <end position="160"/>
    </location>
</feature>
<organism evidence="2 3">
    <name type="scientific">Stomoxys calcitrans</name>
    <name type="common">Stable fly</name>
    <name type="synonym">Conops calcitrans</name>
    <dbReference type="NCBI Taxonomy" id="35570"/>
    <lineage>
        <taxon>Eukaryota</taxon>
        <taxon>Metazoa</taxon>
        <taxon>Ecdysozoa</taxon>
        <taxon>Arthropoda</taxon>
        <taxon>Hexapoda</taxon>
        <taxon>Insecta</taxon>
        <taxon>Pterygota</taxon>
        <taxon>Neoptera</taxon>
        <taxon>Endopterygota</taxon>
        <taxon>Diptera</taxon>
        <taxon>Brachycera</taxon>
        <taxon>Muscomorpha</taxon>
        <taxon>Muscoidea</taxon>
        <taxon>Muscidae</taxon>
        <taxon>Stomoxys</taxon>
    </lineage>
</organism>
<feature type="compositionally biased region" description="Low complexity" evidence="1">
    <location>
        <begin position="9"/>
        <end position="27"/>
    </location>
</feature>
<feature type="compositionally biased region" description="Polar residues" evidence="1">
    <location>
        <begin position="108"/>
        <end position="155"/>
    </location>
</feature>
<sequence>MNVDRDRNWNNSRGMNNNYHGGRNFNSGYGGGRGGQQPYGNGRRNTGFQKFADIEARENKQNWNKNSWNSNNNKNRCGGNQKGFSGTSNIYNNNDQNPEPDPIAENPKTCQNNIRNFEASGSQPFKDTSNPFGSPNCQSVRKDLSSTSTGGQKNETTTTLNTDTTKITKIKQVKIKVERKSSSSSSSSSSDTSSSDEDESKKPKAPNNEATTKAQSPPSSPIHIRLKPLAESKTTTSSNKSSKTDSSTSEEEVEPEPPKQVKKSKKKKTKSEDDVVCLGKVKNKFVLDDDSDGEDIGDSLPKSKVSTKDKKKSSTEKLEQCMLCDKKGHTSFQCQMICKNCSAPYHGFRTCPHPANLGTMMHLFMEFCMQQIQNFQPDQQFQSFALNINKINGTVPQPMVGSPSPSLKTKRKKKSTSKKSGKPSAKKRKFSTKRNDDSSDDSDSDTTTSDSSEESSKSEEDSSSEGFQSLRTSKRNAKAKHKQIPLLSVPNFPTNYPLAMNGLPNLATTGNSQLNTLLLTQMFQNAIGSMGKLRRT</sequence>
<evidence type="ECO:0000256" key="1">
    <source>
        <dbReference type="SAM" id="MobiDB-lite"/>
    </source>
</evidence>
<feature type="compositionally biased region" description="Gly residues" evidence="1">
    <location>
        <begin position="28"/>
        <end position="37"/>
    </location>
</feature>
<dbReference type="SUPFAM" id="SSF57756">
    <property type="entry name" value="Retrovirus zinc finger-like domains"/>
    <property type="match status" value="1"/>
</dbReference>
<name>A0A1I8NZX2_STOCA</name>
<feature type="compositionally biased region" description="Low complexity" evidence="1">
    <location>
        <begin position="231"/>
        <end position="247"/>
    </location>
</feature>
<feature type="compositionally biased region" description="Acidic residues" evidence="1">
    <location>
        <begin position="288"/>
        <end position="297"/>
    </location>
</feature>
<feature type="compositionally biased region" description="Basic residues" evidence="1">
    <location>
        <begin position="260"/>
        <end position="269"/>
    </location>
</feature>
<evidence type="ECO:0000313" key="2">
    <source>
        <dbReference type="EnsemblMetazoa" id="SCAU003580-PA"/>
    </source>
</evidence>
<feature type="compositionally biased region" description="Low complexity" evidence="1">
    <location>
        <begin position="61"/>
        <end position="79"/>
    </location>
</feature>
<feature type="compositionally biased region" description="Low complexity" evidence="1">
    <location>
        <begin position="182"/>
        <end position="193"/>
    </location>
</feature>
<dbReference type="GO" id="GO:0008270">
    <property type="term" value="F:zinc ion binding"/>
    <property type="evidence" value="ECO:0007669"/>
    <property type="project" value="InterPro"/>
</dbReference>
<feature type="compositionally biased region" description="Basic residues" evidence="1">
    <location>
        <begin position="408"/>
        <end position="432"/>
    </location>
</feature>
<dbReference type="GO" id="GO:0003676">
    <property type="term" value="F:nucleic acid binding"/>
    <property type="evidence" value="ECO:0007669"/>
    <property type="project" value="InterPro"/>
</dbReference>
<evidence type="ECO:0000313" key="3">
    <source>
        <dbReference type="Proteomes" id="UP000095300"/>
    </source>
</evidence>
<feature type="region of interest" description="Disordered" evidence="1">
    <location>
        <begin position="1"/>
        <end position="46"/>
    </location>
</feature>
<feature type="compositionally biased region" description="Basic residues" evidence="1">
    <location>
        <begin position="472"/>
        <end position="482"/>
    </location>
</feature>
<dbReference type="OrthoDB" id="8026949at2759"/>
<evidence type="ECO:0008006" key="4">
    <source>
        <dbReference type="Google" id="ProtNLM"/>
    </source>
</evidence>
<dbReference type="AlphaFoldDB" id="A0A1I8NZX2"/>
<feature type="region of interest" description="Disordered" evidence="1">
    <location>
        <begin position="175"/>
        <end position="269"/>
    </location>
</feature>
<feature type="region of interest" description="Disordered" evidence="1">
    <location>
        <begin position="288"/>
        <end position="312"/>
    </location>
</feature>
<dbReference type="InterPro" id="IPR036875">
    <property type="entry name" value="Znf_CCHC_sf"/>
</dbReference>
<feature type="region of interest" description="Disordered" evidence="1">
    <location>
        <begin position="394"/>
        <end position="482"/>
    </location>
</feature>
<protein>
    <recommendedName>
        <fullName evidence="4">CCHC-type domain-containing protein</fullName>
    </recommendedName>
</protein>
<accession>A0A1I8NZX2</accession>